<evidence type="ECO:0000256" key="1">
    <source>
        <dbReference type="SAM" id="Phobius"/>
    </source>
</evidence>
<dbReference type="AlphaFoldDB" id="A0A4R6TUA2"/>
<name>A0A4R6TUA2_9GAMM</name>
<sequence>MVGFGVVVGGRCYHNVVSLGIGLLLIQRRVQIKRLVSEKILNFSISKRRNSVIYQPYLFRHKVKCRNLIVLRQQNRIG</sequence>
<proteinExistence type="predicted"/>
<dbReference type="EMBL" id="SNYK01000011">
    <property type="protein sequence ID" value="TDQ36706.1"/>
    <property type="molecule type" value="Genomic_DNA"/>
</dbReference>
<accession>A0A4R6TUA2</accession>
<organism evidence="2 3">
    <name type="scientific">Thiopseudomonas denitrificans</name>
    <dbReference type="NCBI Taxonomy" id="1501432"/>
    <lineage>
        <taxon>Bacteria</taxon>
        <taxon>Pseudomonadati</taxon>
        <taxon>Pseudomonadota</taxon>
        <taxon>Gammaproteobacteria</taxon>
        <taxon>Pseudomonadales</taxon>
        <taxon>Pseudomonadaceae</taxon>
        <taxon>Thiopseudomonas</taxon>
    </lineage>
</organism>
<evidence type="ECO:0000313" key="2">
    <source>
        <dbReference type="EMBL" id="TDQ36706.1"/>
    </source>
</evidence>
<keyword evidence="3" id="KW-1185">Reference proteome</keyword>
<gene>
    <name evidence="2" type="ORF">DFQ45_11187</name>
</gene>
<feature type="transmembrane region" description="Helical" evidence="1">
    <location>
        <begin position="6"/>
        <end position="26"/>
    </location>
</feature>
<comment type="caution">
    <text evidence="2">The sequence shown here is derived from an EMBL/GenBank/DDBJ whole genome shotgun (WGS) entry which is preliminary data.</text>
</comment>
<reference evidence="2 3" key="1">
    <citation type="submission" date="2019-03" db="EMBL/GenBank/DDBJ databases">
        <title>Genomic Encyclopedia of Type Strains, Phase IV (KMG-IV): sequencing the most valuable type-strain genomes for metagenomic binning, comparative biology and taxonomic classification.</title>
        <authorList>
            <person name="Goeker M."/>
        </authorList>
    </citation>
    <scope>NUCLEOTIDE SEQUENCE [LARGE SCALE GENOMIC DNA]</scope>
    <source>
        <strain evidence="2 3">DSM 28679</strain>
    </source>
</reference>
<keyword evidence="1" id="KW-0472">Membrane</keyword>
<evidence type="ECO:0000313" key="3">
    <source>
        <dbReference type="Proteomes" id="UP000294575"/>
    </source>
</evidence>
<keyword evidence="1" id="KW-0812">Transmembrane</keyword>
<keyword evidence="1" id="KW-1133">Transmembrane helix</keyword>
<dbReference type="Proteomes" id="UP000294575">
    <property type="component" value="Unassembled WGS sequence"/>
</dbReference>
<protein>
    <submittedName>
        <fullName evidence="2">Uncharacterized protein</fullName>
    </submittedName>
</protein>